<evidence type="ECO:0000313" key="2">
    <source>
        <dbReference type="EMBL" id="AJD42221.1"/>
    </source>
</evidence>
<name>A0A0B4X4Y0_9HYPH</name>
<dbReference type="KEGG" id="rga:RGR602_CH02904"/>
<dbReference type="Proteomes" id="UP000031368">
    <property type="component" value="Chromosome"/>
</dbReference>
<keyword evidence="1" id="KW-0472">Membrane</keyword>
<keyword evidence="3" id="KW-1185">Reference proteome</keyword>
<gene>
    <name evidence="2" type="ORF">RGR602_CH02904</name>
</gene>
<organism evidence="2 3">
    <name type="scientific">Rhizobium gallicum bv. gallicum R602sp</name>
    <dbReference type="NCBI Taxonomy" id="1041138"/>
    <lineage>
        <taxon>Bacteria</taxon>
        <taxon>Pseudomonadati</taxon>
        <taxon>Pseudomonadota</taxon>
        <taxon>Alphaproteobacteria</taxon>
        <taxon>Hyphomicrobiales</taxon>
        <taxon>Rhizobiaceae</taxon>
        <taxon>Rhizobium/Agrobacterium group</taxon>
        <taxon>Rhizobium</taxon>
    </lineage>
</organism>
<dbReference type="EMBL" id="CP006877">
    <property type="protein sequence ID" value="AJD42221.1"/>
    <property type="molecule type" value="Genomic_DNA"/>
</dbReference>
<dbReference type="HOGENOM" id="CLU_3047276_0_0_5"/>
<dbReference type="AlphaFoldDB" id="A0A0B4X4Y0"/>
<reference evidence="2 3" key="1">
    <citation type="submission" date="2013-11" db="EMBL/GenBank/DDBJ databases">
        <title>Complete genome sequence of Rhizobium gallicum bv. gallicum R602.</title>
        <authorList>
            <person name="Bustos P."/>
            <person name="Santamaria R.I."/>
            <person name="Lozano L."/>
            <person name="Acosta J.L."/>
            <person name="Ormeno-Orrillo E."/>
            <person name="Rogel M.A."/>
            <person name="Romero D."/>
            <person name="Cevallos M.A."/>
            <person name="Martinez-Romero E."/>
            <person name="Gonzalez V."/>
        </authorList>
    </citation>
    <scope>NUCLEOTIDE SEQUENCE [LARGE SCALE GENOMIC DNA]</scope>
    <source>
        <strain evidence="2 3">R602</strain>
    </source>
</reference>
<feature type="transmembrane region" description="Helical" evidence="1">
    <location>
        <begin position="20"/>
        <end position="38"/>
    </location>
</feature>
<evidence type="ECO:0000313" key="3">
    <source>
        <dbReference type="Proteomes" id="UP000031368"/>
    </source>
</evidence>
<keyword evidence="1" id="KW-0812">Transmembrane</keyword>
<accession>A0A0B4X4Y0</accession>
<sequence>MSHRTWGRFGRITERPRSIAIARAVHIAAVIALAFFPAERGSFRRWKRALPSSF</sequence>
<proteinExistence type="predicted"/>
<protein>
    <submittedName>
        <fullName evidence="2">Uncharacterized protein</fullName>
    </submittedName>
</protein>
<evidence type="ECO:0000256" key="1">
    <source>
        <dbReference type="SAM" id="Phobius"/>
    </source>
</evidence>
<keyword evidence="1" id="KW-1133">Transmembrane helix</keyword>